<accession>A0A448UD68</accession>
<keyword evidence="2" id="KW-1185">Reference proteome</keyword>
<evidence type="ECO:0000313" key="1">
    <source>
        <dbReference type="EMBL" id="VEJ21835.1"/>
    </source>
</evidence>
<proteinExistence type="predicted"/>
<dbReference type="Proteomes" id="UP000268229">
    <property type="component" value="Chromosome"/>
</dbReference>
<sequence>MVKVNNVTQYSRPNIQTEPKKMQEVFIGTWYDVDGLSIDDCMKIFVSALKSCLDFTYDLLAQTCANYNVNTRTKTVRVKRVRSCF</sequence>
<name>A0A448UD68_9NEIS</name>
<organism evidence="1 2">
    <name type="scientific">Neisseria animaloris</name>
    <dbReference type="NCBI Taxonomy" id="326522"/>
    <lineage>
        <taxon>Bacteria</taxon>
        <taxon>Pseudomonadati</taxon>
        <taxon>Pseudomonadota</taxon>
        <taxon>Betaproteobacteria</taxon>
        <taxon>Neisseriales</taxon>
        <taxon>Neisseriaceae</taxon>
        <taxon>Neisseria</taxon>
    </lineage>
</organism>
<reference evidence="1 2" key="1">
    <citation type="submission" date="2018-12" db="EMBL/GenBank/DDBJ databases">
        <authorList>
            <consortium name="Pathogen Informatics"/>
        </authorList>
    </citation>
    <scope>NUCLEOTIDE SEQUENCE [LARGE SCALE GENOMIC DNA]</scope>
    <source>
        <strain evidence="1 2">NCTC12227</strain>
    </source>
</reference>
<dbReference type="AlphaFoldDB" id="A0A448UD68"/>
<evidence type="ECO:0000313" key="2">
    <source>
        <dbReference type="Proteomes" id="UP000268229"/>
    </source>
</evidence>
<dbReference type="EMBL" id="LR134516">
    <property type="protein sequence ID" value="VEJ21835.1"/>
    <property type="molecule type" value="Genomic_DNA"/>
</dbReference>
<protein>
    <submittedName>
        <fullName evidence="1">Uncharacterized protein</fullName>
    </submittedName>
</protein>
<gene>
    <name evidence="1" type="ORF">NCTC12227_01600</name>
</gene>
<dbReference type="KEGG" id="nani:NCTC12227_01600"/>